<dbReference type="Proteomes" id="UP000054270">
    <property type="component" value="Unassembled WGS sequence"/>
</dbReference>
<dbReference type="InterPro" id="IPR045093">
    <property type="entry name" value="Cullin"/>
</dbReference>
<dbReference type="InterPro" id="IPR036388">
    <property type="entry name" value="WH-like_DNA-bd_sf"/>
</dbReference>
<dbReference type="GO" id="GO:0006511">
    <property type="term" value="P:ubiquitin-dependent protein catabolic process"/>
    <property type="evidence" value="ECO:0007669"/>
    <property type="project" value="InterPro"/>
</dbReference>
<dbReference type="Pfam" id="PF26557">
    <property type="entry name" value="Cullin_AB"/>
    <property type="match status" value="1"/>
</dbReference>
<comment type="similarity">
    <text evidence="1 4 5">Belongs to the cullin family.</text>
</comment>
<accession>A0A0D2PCN4</accession>
<evidence type="ECO:0000256" key="3">
    <source>
        <dbReference type="ARBA" id="ARBA00022843"/>
    </source>
</evidence>
<dbReference type="FunFam" id="1.20.1310.10:FF:000001">
    <property type="entry name" value="Cullin 3"/>
    <property type="match status" value="1"/>
</dbReference>
<dbReference type="SMART" id="SM00884">
    <property type="entry name" value="Cullin_Nedd8"/>
    <property type="match status" value="1"/>
</dbReference>
<evidence type="ECO:0000313" key="7">
    <source>
        <dbReference type="EMBL" id="KJA26331.1"/>
    </source>
</evidence>
<keyword evidence="2" id="KW-1017">Isopeptide bond</keyword>
<dbReference type="STRING" id="945553.A0A0D2PCN4"/>
<evidence type="ECO:0000259" key="6">
    <source>
        <dbReference type="PROSITE" id="PS50069"/>
    </source>
</evidence>
<dbReference type="InterPro" id="IPR036317">
    <property type="entry name" value="Cullin_homology_sf"/>
</dbReference>
<dbReference type="PANTHER" id="PTHR11932">
    <property type="entry name" value="CULLIN"/>
    <property type="match status" value="1"/>
</dbReference>
<dbReference type="FunFam" id="1.10.10.10:FF:000014">
    <property type="entry name" value="Cullin 1"/>
    <property type="match status" value="1"/>
</dbReference>
<dbReference type="OMA" id="KCINLMK"/>
<dbReference type="Gene3D" id="3.30.230.130">
    <property type="entry name" value="Cullin, Chain C, Domain 2"/>
    <property type="match status" value="1"/>
</dbReference>
<organism evidence="7 8">
    <name type="scientific">Hypholoma sublateritium (strain FD-334 SS-4)</name>
    <dbReference type="NCBI Taxonomy" id="945553"/>
    <lineage>
        <taxon>Eukaryota</taxon>
        <taxon>Fungi</taxon>
        <taxon>Dikarya</taxon>
        <taxon>Basidiomycota</taxon>
        <taxon>Agaricomycotina</taxon>
        <taxon>Agaricomycetes</taxon>
        <taxon>Agaricomycetidae</taxon>
        <taxon>Agaricales</taxon>
        <taxon>Agaricineae</taxon>
        <taxon>Strophariaceae</taxon>
        <taxon>Hypholoma</taxon>
    </lineage>
</organism>
<dbReference type="FunFam" id="1.20.1310.10:FF:000002">
    <property type="entry name" value="cullin-3 isoform X1"/>
    <property type="match status" value="1"/>
</dbReference>
<dbReference type="InterPro" id="IPR016159">
    <property type="entry name" value="Cullin_repeat-like_dom_sf"/>
</dbReference>
<proteinExistence type="inferred from homology"/>
<dbReference type="InterPro" id="IPR016158">
    <property type="entry name" value="Cullin_homology"/>
</dbReference>
<protein>
    <recommendedName>
        <fullName evidence="6">Cullin family profile domain-containing protein</fullName>
    </recommendedName>
</protein>
<keyword evidence="8" id="KW-1185">Reference proteome</keyword>
<dbReference type="Pfam" id="PF10557">
    <property type="entry name" value="Cullin_Nedd8"/>
    <property type="match status" value="1"/>
</dbReference>
<dbReference type="EMBL" id="KN817528">
    <property type="protein sequence ID" value="KJA26331.1"/>
    <property type="molecule type" value="Genomic_DNA"/>
</dbReference>
<dbReference type="Gene3D" id="1.20.1310.10">
    <property type="entry name" value="Cullin Repeats"/>
    <property type="match status" value="4"/>
</dbReference>
<keyword evidence="3" id="KW-0832">Ubl conjugation</keyword>
<gene>
    <name evidence="7" type="ORF">HYPSUDRAFT_36623</name>
</gene>
<evidence type="ECO:0000256" key="5">
    <source>
        <dbReference type="RuleBase" id="RU003829"/>
    </source>
</evidence>
<dbReference type="Gene3D" id="1.10.10.10">
    <property type="entry name" value="Winged helix-like DNA-binding domain superfamily/Winged helix DNA-binding domain"/>
    <property type="match status" value="1"/>
</dbReference>
<feature type="domain" description="Cullin family profile" evidence="6">
    <location>
        <begin position="415"/>
        <end position="646"/>
    </location>
</feature>
<dbReference type="SUPFAM" id="SSF46785">
    <property type="entry name" value="Winged helix' DNA-binding domain"/>
    <property type="match status" value="1"/>
</dbReference>
<dbReference type="SUPFAM" id="SSF74788">
    <property type="entry name" value="Cullin repeat-like"/>
    <property type="match status" value="1"/>
</dbReference>
<name>A0A0D2PCN4_HYPSF</name>
<dbReference type="SUPFAM" id="SSF75632">
    <property type="entry name" value="Cullin homology domain"/>
    <property type="match status" value="1"/>
</dbReference>
<evidence type="ECO:0000256" key="2">
    <source>
        <dbReference type="ARBA" id="ARBA00022499"/>
    </source>
</evidence>
<dbReference type="InterPro" id="IPR019559">
    <property type="entry name" value="Cullin_neddylation_domain"/>
</dbReference>
<dbReference type="SMART" id="SM00182">
    <property type="entry name" value="CULLIN"/>
    <property type="match status" value="1"/>
</dbReference>
<dbReference type="InterPro" id="IPR001373">
    <property type="entry name" value="Cullin_N"/>
</dbReference>
<evidence type="ECO:0000256" key="4">
    <source>
        <dbReference type="PROSITE-ProRule" id="PRU00330"/>
    </source>
</evidence>
<sequence>MAAPRRGRPKIMVPRKHGPEIDIAKTWEELSKNIREIQNHNAANLSFEENHRYAYNMVLYKHGEILYNGVRTLVIENLDTLARDEIVPAFPTGMKDPNMQNDEEELLLKALRKVWDDHRSNMVRLGQILKYMDRTYIKPAGVPDTNDLGLQLFLSHIICSPIKEHLVSAILNQVRHERDGDVIHRSTVKGCVDVFLSLEVDRDGTTVYKRDLEPVFLKESQDFYEMEGERLLNSCDAPQFLRLAEERFEAEQSRTNHYLSSQTTQPLLQILKDRILTPHIDTVISKENSGLDVMIDNNKFDDLSRLFRLCRMMSKGMQVLQSALKRSIIRRGKAINHISLGDDLAEAEENEAKTKGKSNTRNTNLGIQPAITWVQDVLEVKDKFDLVWTTSFQNNREVEIALNDAFGTFVNLNEKCSEFISLFIDDHLKRGIKGKSELEVEAILDKTITIFRFISEKDVFERYYKGHLAKRLLYGRSVSDDAEHNMLTKLKVESGVQFTQKMEGMFNDMRISADTTKSYLEHVSKTTAPEIELNVTVMTSNAWPMASNSAACILPPQMDKACKSFEQFYHSKHSGRRLDWQLALGNADVHVRFKDKLHELNVSTMALVILLLFEHLGDDEKLAYIDIREATRIEDVELKRQLQSLACAKFKILLKYPASRNVDPEDTFTFNSNFSCSMRKIKVGTVSNKVENKEERKETRERVEEERRYQTDACIVRIMKDRKHMKHNDLITQVTAQLTSKFLPEPMVIKKRIEHLIEVSLFN</sequence>
<dbReference type="Pfam" id="PF00888">
    <property type="entry name" value="Cullin"/>
    <property type="match status" value="1"/>
</dbReference>
<dbReference type="AlphaFoldDB" id="A0A0D2PCN4"/>
<dbReference type="OrthoDB" id="27073at2759"/>
<dbReference type="InterPro" id="IPR059120">
    <property type="entry name" value="Cullin-like_AB"/>
</dbReference>
<dbReference type="GO" id="GO:0031625">
    <property type="term" value="F:ubiquitin protein ligase binding"/>
    <property type="evidence" value="ECO:0007669"/>
    <property type="project" value="InterPro"/>
</dbReference>
<evidence type="ECO:0000256" key="1">
    <source>
        <dbReference type="ARBA" id="ARBA00006019"/>
    </source>
</evidence>
<dbReference type="PROSITE" id="PS50069">
    <property type="entry name" value="CULLIN_2"/>
    <property type="match status" value="1"/>
</dbReference>
<dbReference type="InterPro" id="IPR036390">
    <property type="entry name" value="WH_DNA-bd_sf"/>
</dbReference>
<reference evidence="8" key="1">
    <citation type="submission" date="2014-04" db="EMBL/GenBank/DDBJ databases">
        <title>Evolutionary Origins and Diversification of the Mycorrhizal Mutualists.</title>
        <authorList>
            <consortium name="DOE Joint Genome Institute"/>
            <consortium name="Mycorrhizal Genomics Consortium"/>
            <person name="Kohler A."/>
            <person name="Kuo A."/>
            <person name="Nagy L.G."/>
            <person name="Floudas D."/>
            <person name="Copeland A."/>
            <person name="Barry K.W."/>
            <person name="Cichocki N."/>
            <person name="Veneault-Fourrey C."/>
            <person name="LaButti K."/>
            <person name="Lindquist E.A."/>
            <person name="Lipzen A."/>
            <person name="Lundell T."/>
            <person name="Morin E."/>
            <person name="Murat C."/>
            <person name="Riley R."/>
            <person name="Ohm R."/>
            <person name="Sun H."/>
            <person name="Tunlid A."/>
            <person name="Henrissat B."/>
            <person name="Grigoriev I.V."/>
            <person name="Hibbett D.S."/>
            <person name="Martin F."/>
        </authorList>
    </citation>
    <scope>NUCLEOTIDE SEQUENCE [LARGE SCALE GENOMIC DNA]</scope>
    <source>
        <strain evidence="8">FD-334 SS-4</strain>
    </source>
</reference>
<evidence type="ECO:0000313" key="8">
    <source>
        <dbReference type="Proteomes" id="UP000054270"/>
    </source>
</evidence>